<evidence type="ECO:0000256" key="7">
    <source>
        <dbReference type="ARBA" id="ARBA00023187"/>
    </source>
</evidence>
<evidence type="ECO:0000313" key="10">
    <source>
        <dbReference type="EMBL" id="PAA80464.1"/>
    </source>
</evidence>
<feature type="non-terminal residue" evidence="10">
    <location>
        <position position="1"/>
    </location>
</feature>
<protein>
    <recommendedName>
        <fullName evidence="3">Cysteine-rich PDZ-binding protein</fullName>
    </recommendedName>
    <alternativeName>
        <fullName evidence="8">Cysteine-rich interactor of PDZ three</fullName>
    </alternativeName>
</protein>
<accession>A0A267G4Z5</accession>
<keyword evidence="11" id="KW-1185">Reference proteome</keyword>
<evidence type="ECO:0000256" key="3">
    <source>
        <dbReference type="ARBA" id="ARBA00018615"/>
    </source>
</evidence>
<dbReference type="PANTHER" id="PTHR11805:SF1">
    <property type="entry name" value="CYSTEINE-RICH PDZ-BINDING PROTEIN"/>
    <property type="match status" value="1"/>
</dbReference>
<comment type="similarity">
    <text evidence="2">Belongs to the CRIPT family.</text>
</comment>
<evidence type="ECO:0000256" key="2">
    <source>
        <dbReference type="ARBA" id="ARBA00009021"/>
    </source>
</evidence>
<dbReference type="EMBL" id="NIVC01000581">
    <property type="protein sequence ID" value="PAA80464.1"/>
    <property type="molecule type" value="Genomic_DNA"/>
</dbReference>
<comment type="subcellular location">
    <subcellularLocation>
        <location evidence="1">Cytoplasm</location>
    </subcellularLocation>
</comment>
<dbReference type="OrthoDB" id="147332at2759"/>
<evidence type="ECO:0000256" key="8">
    <source>
        <dbReference type="ARBA" id="ARBA00032518"/>
    </source>
</evidence>
<comment type="caution">
    <text evidence="10">The sequence shown here is derived from an EMBL/GenBank/DDBJ whole genome shotgun (WGS) entry which is preliminary data.</text>
</comment>
<dbReference type="GO" id="GO:0005737">
    <property type="term" value="C:cytoplasm"/>
    <property type="evidence" value="ECO:0007669"/>
    <property type="project" value="UniProtKB-SubCell"/>
</dbReference>
<evidence type="ECO:0000256" key="6">
    <source>
        <dbReference type="ARBA" id="ARBA00022728"/>
    </source>
</evidence>
<dbReference type="EMBL" id="NIVC01004090">
    <property type="protein sequence ID" value="PAA48659.1"/>
    <property type="molecule type" value="Genomic_DNA"/>
</dbReference>
<dbReference type="GO" id="GO:0006397">
    <property type="term" value="P:mRNA processing"/>
    <property type="evidence" value="ECO:0007669"/>
    <property type="project" value="UniProtKB-KW"/>
</dbReference>
<dbReference type="InterPro" id="IPR019367">
    <property type="entry name" value="PDZ-binding_CRIPT"/>
</dbReference>
<reference evidence="10 11" key="1">
    <citation type="submission" date="2017-06" db="EMBL/GenBank/DDBJ databases">
        <title>A platform for efficient transgenesis in Macrostomum lignano, a flatworm model organism for stem cell research.</title>
        <authorList>
            <person name="Berezikov E."/>
        </authorList>
    </citation>
    <scope>NUCLEOTIDE SEQUENCE [LARGE SCALE GENOMIC DNA]</scope>
    <source>
        <strain evidence="10">DV1</strain>
        <tissue evidence="10">Whole organism</tissue>
    </source>
</reference>
<evidence type="ECO:0000313" key="11">
    <source>
        <dbReference type="Proteomes" id="UP000215902"/>
    </source>
</evidence>
<dbReference type="GO" id="GO:0030425">
    <property type="term" value="C:dendrite"/>
    <property type="evidence" value="ECO:0007669"/>
    <property type="project" value="TreeGrafter"/>
</dbReference>
<sequence length="110" mass="12067">FLPGKTCGTDMVCDKCEKKLGKVVTPDVWKAGARNTTEGGGRKVDENKLLTGRSNRFSPYTTSFKKCRICKSNIHQAHAHFCTGCAYKKGICAMCGVKLIDVKNYKQSSA</sequence>
<dbReference type="Pfam" id="PF10235">
    <property type="entry name" value="Cript"/>
    <property type="match status" value="1"/>
</dbReference>
<dbReference type="GO" id="GO:0008017">
    <property type="term" value="F:microtubule binding"/>
    <property type="evidence" value="ECO:0007669"/>
    <property type="project" value="TreeGrafter"/>
</dbReference>
<dbReference type="PANTHER" id="PTHR11805">
    <property type="entry name" value="CYSTEINE-RICH PDZ-BINDING PROTEIN"/>
    <property type="match status" value="1"/>
</dbReference>
<evidence type="ECO:0000256" key="1">
    <source>
        <dbReference type="ARBA" id="ARBA00004496"/>
    </source>
</evidence>
<dbReference type="STRING" id="282301.A0A267G4Z5"/>
<dbReference type="GO" id="GO:0030165">
    <property type="term" value="F:PDZ domain binding"/>
    <property type="evidence" value="ECO:0007669"/>
    <property type="project" value="TreeGrafter"/>
</dbReference>
<keyword evidence="4" id="KW-0963">Cytoplasm</keyword>
<dbReference type="GO" id="GO:0005681">
    <property type="term" value="C:spliceosomal complex"/>
    <property type="evidence" value="ECO:0007669"/>
    <property type="project" value="UniProtKB-KW"/>
</dbReference>
<evidence type="ECO:0000313" key="9">
    <source>
        <dbReference type="EMBL" id="PAA48659.1"/>
    </source>
</evidence>
<keyword evidence="6" id="KW-0747">Spliceosome</keyword>
<evidence type="ECO:0000256" key="5">
    <source>
        <dbReference type="ARBA" id="ARBA00022664"/>
    </source>
</evidence>
<name>A0A267G4Z5_9PLAT</name>
<dbReference type="Proteomes" id="UP000215902">
    <property type="component" value="Unassembled WGS sequence"/>
</dbReference>
<organism evidence="10 11">
    <name type="scientific">Macrostomum lignano</name>
    <dbReference type="NCBI Taxonomy" id="282301"/>
    <lineage>
        <taxon>Eukaryota</taxon>
        <taxon>Metazoa</taxon>
        <taxon>Spiralia</taxon>
        <taxon>Lophotrochozoa</taxon>
        <taxon>Platyhelminthes</taxon>
        <taxon>Rhabditophora</taxon>
        <taxon>Macrostomorpha</taxon>
        <taxon>Macrostomida</taxon>
        <taxon>Macrostomidae</taxon>
        <taxon>Macrostomum</taxon>
    </lineage>
</organism>
<dbReference type="GO" id="GO:0008380">
    <property type="term" value="P:RNA splicing"/>
    <property type="evidence" value="ECO:0007669"/>
    <property type="project" value="UniProtKB-KW"/>
</dbReference>
<dbReference type="AlphaFoldDB" id="A0A267G4Z5"/>
<keyword evidence="5" id="KW-0507">mRNA processing</keyword>
<keyword evidence="7" id="KW-0508">mRNA splicing</keyword>
<dbReference type="GO" id="GO:0031122">
    <property type="term" value="P:cytoplasmic microtubule organization"/>
    <property type="evidence" value="ECO:0007669"/>
    <property type="project" value="TreeGrafter"/>
</dbReference>
<gene>
    <name evidence="10" type="ORF">BOX15_Mlig021656g1</name>
    <name evidence="9" type="ORF">BOX15_Mlig027106g1</name>
</gene>
<evidence type="ECO:0000256" key="4">
    <source>
        <dbReference type="ARBA" id="ARBA00022490"/>
    </source>
</evidence>
<proteinExistence type="inferred from homology"/>